<organism evidence="1 2">
    <name type="scientific">Trifolium pratense</name>
    <name type="common">Red clover</name>
    <dbReference type="NCBI Taxonomy" id="57577"/>
    <lineage>
        <taxon>Eukaryota</taxon>
        <taxon>Viridiplantae</taxon>
        <taxon>Streptophyta</taxon>
        <taxon>Embryophyta</taxon>
        <taxon>Tracheophyta</taxon>
        <taxon>Spermatophyta</taxon>
        <taxon>Magnoliopsida</taxon>
        <taxon>eudicotyledons</taxon>
        <taxon>Gunneridae</taxon>
        <taxon>Pentapetalae</taxon>
        <taxon>rosids</taxon>
        <taxon>fabids</taxon>
        <taxon>Fabales</taxon>
        <taxon>Fabaceae</taxon>
        <taxon>Papilionoideae</taxon>
        <taxon>50 kb inversion clade</taxon>
        <taxon>NPAAA clade</taxon>
        <taxon>Hologalegina</taxon>
        <taxon>IRL clade</taxon>
        <taxon>Trifolieae</taxon>
        <taxon>Trifolium</taxon>
    </lineage>
</organism>
<gene>
    <name evidence="1" type="ORF">L195_g062885</name>
</gene>
<evidence type="ECO:0000313" key="1">
    <source>
        <dbReference type="EMBL" id="PNX66029.1"/>
    </source>
</evidence>
<protein>
    <submittedName>
        <fullName evidence="1">Uncharacterized protein</fullName>
    </submittedName>
</protein>
<feature type="non-terminal residue" evidence="1">
    <location>
        <position position="23"/>
    </location>
</feature>
<name>A0A2K3KID6_TRIPR</name>
<accession>A0A2K3KID6</accession>
<comment type="caution">
    <text evidence="1">The sequence shown here is derived from an EMBL/GenBank/DDBJ whole genome shotgun (WGS) entry which is preliminary data.</text>
</comment>
<sequence>MATLSIPPSVGTYNASVFVLKEG</sequence>
<reference evidence="1 2" key="2">
    <citation type="journal article" date="2017" name="Front. Plant Sci.">
        <title>Gene Classification and Mining of Molecular Markers Useful in Red Clover (Trifolium pratense) Breeding.</title>
        <authorList>
            <person name="Istvanek J."/>
            <person name="Dluhosova J."/>
            <person name="Dluhos P."/>
            <person name="Patkova L."/>
            <person name="Nedelnik J."/>
            <person name="Repkova J."/>
        </authorList>
    </citation>
    <scope>NUCLEOTIDE SEQUENCE [LARGE SCALE GENOMIC DNA]</scope>
    <source>
        <strain evidence="2">cv. Tatra</strain>
        <tissue evidence="1">Young leaves</tissue>
    </source>
</reference>
<dbReference type="Proteomes" id="UP000236291">
    <property type="component" value="Unassembled WGS sequence"/>
</dbReference>
<reference evidence="1 2" key="1">
    <citation type="journal article" date="2014" name="Am. J. Bot.">
        <title>Genome assembly and annotation for red clover (Trifolium pratense; Fabaceae).</title>
        <authorList>
            <person name="Istvanek J."/>
            <person name="Jaros M."/>
            <person name="Krenek A."/>
            <person name="Repkova J."/>
        </authorList>
    </citation>
    <scope>NUCLEOTIDE SEQUENCE [LARGE SCALE GENOMIC DNA]</scope>
    <source>
        <strain evidence="2">cv. Tatra</strain>
        <tissue evidence="1">Young leaves</tissue>
    </source>
</reference>
<proteinExistence type="predicted"/>
<dbReference type="EMBL" id="ASHM01188340">
    <property type="protein sequence ID" value="PNX66029.1"/>
    <property type="molecule type" value="Genomic_DNA"/>
</dbReference>
<evidence type="ECO:0000313" key="2">
    <source>
        <dbReference type="Proteomes" id="UP000236291"/>
    </source>
</evidence>
<dbReference type="AlphaFoldDB" id="A0A2K3KID6"/>